<sequence length="101" mass="11101">MGQAILHIQSPGMLHGLEQESLQASVRLVRALPSYGAPLAADGEAQALRALLHFLKMSRKPLASYVAALAKVAPNLKHSYESLDPVWEDDMHRRVLDDDDS</sequence>
<accession>A0AAV6HW51</accession>
<proteinExistence type="predicted"/>
<name>A0AAV6HW51_9ERIC</name>
<keyword evidence="2" id="KW-1185">Reference proteome</keyword>
<gene>
    <name evidence="1" type="ORF">RHGRI_033284</name>
</gene>
<reference evidence="1" key="1">
    <citation type="submission" date="2020-08" db="EMBL/GenBank/DDBJ databases">
        <title>Plant Genome Project.</title>
        <authorList>
            <person name="Zhang R.-G."/>
        </authorList>
    </citation>
    <scope>NUCLEOTIDE SEQUENCE</scope>
    <source>
        <strain evidence="1">WSP0</strain>
        <tissue evidence="1">Leaf</tissue>
    </source>
</reference>
<evidence type="ECO:0000313" key="2">
    <source>
        <dbReference type="Proteomes" id="UP000823749"/>
    </source>
</evidence>
<comment type="caution">
    <text evidence="1">The sequence shown here is derived from an EMBL/GenBank/DDBJ whole genome shotgun (WGS) entry which is preliminary data.</text>
</comment>
<evidence type="ECO:0000313" key="1">
    <source>
        <dbReference type="EMBL" id="KAG5520651.1"/>
    </source>
</evidence>
<dbReference type="EMBL" id="JACTNZ010000012">
    <property type="protein sequence ID" value="KAG5520651.1"/>
    <property type="molecule type" value="Genomic_DNA"/>
</dbReference>
<dbReference type="AlphaFoldDB" id="A0AAV6HW51"/>
<dbReference type="Proteomes" id="UP000823749">
    <property type="component" value="Chromosome 12"/>
</dbReference>
<protein>
    <submittedName>
        <fullName evidence="1">Uncharacterized protein</fullName>
    </submittedName>
</protein>
<organism evidence="1 2">
    <name type="scientific">Rhododendron griersonianum</name>
    <dbReference type="NCBI Taxonomy" id="479676"/>
    <lineage>
        <taxon>Eukaryota</taxon>
        <taxon>Viridiplantae</taxon>
        <taxon>Streptophyta</taxon>
        <taxon>Embryophyta</taxon>
        <taxon>Tracheophyta</taxon>
        <taxon>Spermatophyta</taxon>
        <taxon>Magnoliopsida</taxon>
        <taxon>eudicotyledons</taxon>
        <taxon>Gunneridae</taxon>
        <taxon>Pentapetalae</taxon>
        <taxon>asterids</taxon>
        <taxon>Ericales</taxon>
        <taxon>Ericaceae</taxon>
        <taxon>Ericoideae</taxon>
        <taxon>Rhodoreae</taxon>
        <taxon>Rhododendron</taxon>
    </lineage>
</organism>